<dbReference type="AlphaFoldDB" id="A0A6N4TJB2"/>
<dbReference type="KEGG" id="aarg:Aargi30884_18410"/>
<keyword evidence="1" id="KW-0175">Coiled coil</keyword>
<evidence type="ECO:0000313" key="2">
    <source>
        <dbReference type="EMBL" id="BBK22938.1"/>
    </source>
</evidence>
<reference evidence="3" key="1">
    <citation type="submission" date="2019-05" db="EMBL/GenBank/DDBJ databases">
        <title>Complete genome sequencing of Absiella argi strain JCM 30884.</title>
        <authorList>
            <person name="Sakamoto M."/>
            <person name="Murakami T."/>
            <person name="Mori H."/>
        </authorList>
    </citation>
    <scope>NUCLEOTIDE SEQUENCE [LARGE SCALE GENOMIC DNA]</scope>
    <source>
        <strain evidence="3">JCM 30884</strain>
    </source>
</reference>
<organism evidence="2 3">
    <name type="scientific">Amedibacterium intestinale</name>
    <dbReference type="NCBI Taxonomy" id="2583452"/>
    <lineage>
        <taxon>Bacteria</taxon>
        <taxon>Bacillati</taxon>
        <taxon>Bacillota</taxon>
        <taxon>Erysipelotrichia</taxon>
        <taxon>Erysipelotrichales</taxon>
        <taxon>Erysipelotrichaceae</taxon>
        <taxon>Amedibacterium</taxon>
    </lineage>
</organism>
<dbReference type="Proteomes" id="UP000464754">
    <property type="component" value="Chromosome"/>
</dbReference>
<evidence type="ECO:0000256" key="1">
    <source>
        <dbReference type="SAM" id="Coils"/>
    </source>
</evidence>
<dbReference type="EMBL" id="AP019695">
    <property type="protein sequence ID" value="BBK22938.1"/>
    <property type="molecule type" value="Genomic_DNA"/>
</dbReference>
<evidence type="ECO:0000313" key="3">
    <source>
        <dbReference type="Proteomes" id="UP000464754"/>
    </source>
</evidence>
<evidence type="ECO:0008006" key="4">
    <source>
        <dbReference type="Google" id="ProtNLM"/>
    </source>
</evidence>
<protein>
    <recommendedName>
        <fullName evidence="4">GAF domain-containing protein</fullName>
    </recommendedName>
</protein>
<feature type="coiled-coil region" evidence="1">
    <location>
        <begin position="1"/>
        <end position="32"/>
    </location>
</feature>
<gene>
    <name evidence="2" type="ORF">Aargi30884_18410</name>
</gene>
<accession>A0A6N4TJB2</accession>
<proteinExistence type="predicted"/>
<name>A0A6N4TJB2_9FIRM</name>
<keyword evidence="3" id="KW-1185">Reference proteome</keyword>
<sequence>MNDKQKTYKLLLDQLKALLENEHDMIANFSNASALLFHNLENINWAGFYL</sequence>
<dbReference type="Gene3D" id="3.30.450.40">
    <property type="match status" value="1"/>
</dbReference>
<dbReference type="InterPro" id="IPR029016">
    <property type="entry name" value="GAF-like_dom_sf"/>
</dbReference>